<feature type="domain" description="RING-type" evidence="18">
    <location>
        <begin position="1574"/>
        <end position="1620"/>
    </location>
</feature>
<dbReference type="EC" id="2.3.2.27" evidence="5 16"/>
<evidence type="ECO:0000256" key="16">
    <source>
        <dbReference type="RuleBase" id="RU367090"/>
    </source>
</evidence>
<dbReference type="Proteomes" id="UP000028545">
    <property type="component" value="Unassembled WGS sequence"/>
</dbReference>
<comment type="pathway">
    <text evidence="3 16">Protein modification; protein ubiquitination.</text>
</comment>
<evidence type="ECO:0000313" key="19">
    <source>
        <dbReference type="EMBL" id="KEZ40525.1"/>
    </source>
</evidence>
<evidence type="ECO:0000256" key="11">
    <source>
        <dbReference type="ARBA" id="ARBA00022771"/>
    </source>
</evidence>
<dbReference type="SUPFAM" id="SSF48371">
    <property type="entry name" value="ARM repeat"/>
    <property type="match status" value="1"/>
</dbReference>
<keyword evidence="13 16" id="KW-0862">Zinc</keyword>
<dbReference type="EMBL" id="JOWA01000121">
    <property type="protein sequence ID" value="KEZ40525.1"/>
    <property type="molecule type" value="Genomic_DNA"/>
</dbReference>
<dbReference type="GO" id="GO:1990112">
    <property type="term" value="C:RQC complex"/>
    <property type="evidence" value="ECO:0007669"/>
    <property type="project" value="UniProtKB-UniRule"/>
</dbReference>
<keyword evidence="20" id="KW-1185">Reference proteome</keyword>
<dbReference type="OMA" id="IYGSHWE"/>
<dbReference type="Pfam" id="PF22958">
    <property type="entry name" value="Ltn1_1st"/>
    <property type="match status" value="1"/>
</dbReference>
<dbReference type="InterPro" id="IPR001841">
    <property type="entry name" value="Znf_RING"/>
</dbReference>
<dbReference type="InterPro" id="IPR057030">
    <property type="entry name" value="TPR_Rkr-1"/>
</dbReference>
<evidence type="ECO:0000256" key="7">
    <source>
        <dbReference type="ARBA" id="ARBA00022490"/>
    </source>
</evidence>
<dbReference type="PANTHER" id="PTHR12389">
    <property type="entry name" value="ZINC FINGER PROTEIN 294"/>
    <property type="match status" value="1"/>
</dbReference>
<evidence type="ECO:0000256" key="2">
    <source>
        <dbReference type="ARBA" id="ARBA00004514"/>
    </source>
</evidence>
<evidence type="ECO:0000256" key="8">
    <source>
        <dbReference type="ARBA" id="ARBA00022679"/>
    </source>
</evidence>
<dbReference type="InterPro" id="IPR054478">
    <property type="entry name" value="LTN1_UBC"/>
</dbReference>
<evidence type="ECO:0000256" key="3">
    <source>
        <dbReference type="ARBA" id="ARBA00004906"/>
    </source>
</evidence>
<dbReference type="KEGG" id="sapo:SAPIO_CDS8429"/>
<keyword evidence="10" id="KW-0677">Repeat</keyword>
<dbReference type="InterPro" id="IPR054477">
    <property type="entry name" value="LTN1_E3_ligase_6th"/>
</dbReference>
<dbReference type="InterPro" id="IPR039795">
    <property type="entry name" value="LTN1/Rkr1"/>
</dbReference>
<dbReference type="SMART" id="SM00184">
    <property type="entry name" value="RING"/>
    <property type="match status" value="1"/>
</dbReference>
<dbReference type="Pfam" id="PF23280">
    <property type="entry name" value="TPR_26"/>
    <property type="match status" value="1"/>
</dbReference>
<dbReference type="Pfam" id="PF23009">
    <property type="entry name" value="UBC_like"/>
    <property type="match status" value="1"/>
</dbReference>
<keyword evidence="9 16" id="KW-0479">Metal-binding</keyword>
<keyword evidence="12 16" id="KW-0833">Ubl conjugation pathway</keyword>
<comment type="subcellular location">
    <subcellularLocation>
        <location evidence="2">Cytoplasm</location>
        <location evidence="2">Cytosol</location>
    </subcellularLocation>
</comment>
<evidence type="ECO:0000259" key="18">
    <source>
        <dbReference type="PROSITE" id="PS50089"/>
    </source>
</evidence>
<dbReference type="InterPro" id="IPR011989">
    <property type="entry name" value="ARM-like"/>
</dbReference>
<evidence type="ECO:0000256" key="15">
    <source>
        <dbReference type="PROSITE-ProRule" id="PRU00175"/>
    </source>
</evidence>
<dbReference type="GO" id="GO:0005829">
    <property type="term" value="C:cytosol"/>
    <property type="evidence" value="ECO:0007669"/>
    <property type="project" value="UniProtKB-SubCell"/>
</dbReference>
<evidence type="ECO:0000256" key="12">
    <source>
        <dbReference type="ARBA" id="ARBA00022786"/>
    </source>
</evidence>
<feature type="region of interest" description="Disordered" evidence="17">
    <location>
        <begin position="1"/>
        <end position="25"/>
    </location>
</feature>
<comment type="function">
    <text evidence="14">E3 ubiquitin-protein ligase component of the ribosome quality control complex (RQC), a ribosome-associated complex that mediates ubiquitination and extraction of incompletely synthesized nascent chains for proteasomal degradation. Mediates ubiquitination of proteins derived from mRNAs lacking stop codons (non-stop proteins) and other translation arrest products induced by poly-lysine sequences and tandem rare codons. Ubiquitination leads to CDC48 recruitment for extraction and degradation of the incomplete translation product. May indirectly play a role in chromatin function and transcription.</text>
</comment>
<dbReference type="VEuPathDB" id="FungiDB:SAPIO_CDS8429"/>
<dbReference type="InterPro" id="IPR013083">
    <property type="entry name" value="Znf_RING/FYVE/PHD"/>
</dbReference>
<dbReference type="UniPathway" id="UPA00143"/>
<keyword evidence="7" id="KW-0963">Cytoplasm</keyword>
<dbReference type="Pfam" id="PF13639">
    <property type="entry name" value="zf-RING_2"/>
    <property type="match status" value="1"/>
</dbReference>
<comment type="function">
    <text evidence="16">E3 ubiquitin-protein ligase. Component of the ribosome quality control complex (RQC), a ribosome-associated complex that mediates ubiquitination and extraction of incompletely synthesized nascent chains for proteasomal degradation.</text>
</comment>
<dbReference type="Pfam" id="PF22999">
    <property type="entry name" value="LTN1_E3_ligase_6th"/>
    <property type="match status" value="1"/>
</dbReference>
<dbReference type="GeneID" id="27727501"/>
<accession>A0A084FZL3</accession>
<dbReference type="RefSeq" id="XP_016640324.1">
    <property type="nucleotide sequence ID" value="XM_016790061.1"/>
</dbReference>
<dbReference type="GO" id="GO:0072344">
    <property type="term" value="P:rescue of stalled ribosome"/>
    <property type="evidence" value="ECO:0007669"/>
    <property type="project" value="UniProtKB-UniRule"/>
</dbReference>
<dbReference type="GO" id="GO:1990116">
    <property type="term" value="P:ribosome-associated ubiquitin-dependent protein catabolic process"/>
    <property type="evidence" value="ECO:0007669"/>
    <property type="project" value="UniProtKB-UniRule"/>
</dbReference>
<evidence type="ECO:0000256" key="17">
    <source>
        <dbReference type="SAM" id="MobiDB-lite"/>
    </source>
</evidence>
<dbReference type="Gene3D" id="3.30.40.10">
    <property type="entry name" value="Zinc/RING finger domain, C3HC4 (zinc finger)"/>
    <property type="match status" value="1"/>
</dbReference>
<dbReference type="Gene3D" id="1.25.10.10">
    <property type="entry name" value="Leucine-rich Repeat Variant"/>
    <property type="match status" value="1"/>
</dbReference>
<dbReference type="CDD" id="cd16491">
    <property type="entry name" value="RING-CH-C4HC3_LTN1"/>
    <property type="match status" value="1"/>
</dbReference>
<evidence type="ECO:0000256" key="13">
    <source>
        <dbReference type="ARBA" id="ARBA00022833"/>
    </source>
</evidence>
<proteinExistence type="inferred from homology"/>
<dbReference type="InterPro" id="IPR016024">
    <property type="entry name" value="ARM-type_fold"/>
</dbReference>
<evidence type="ECO:0000256" key="6">
    <source>
        <dbReference type="ARBA" id="ARBA00017157"/>
    </source>
</evidence>
<evidence type="ECO:0000256" key="4">
    <source>
        <dbReference type="ARBA" id="ARBA00007997"/>
    </source>
</evidence>
<dbReference type="GO" id="GO:0016567">
    <property type="term" value="P:protein ubiquitination"/>
    <property type="evidence" value="ECO:0007669"/>
    <property type="project" value="UniProtKB-UniPathway"/>
</dbReference>
<protein>
    <recommendedName>
        <fullName evidence="6 16">E3 ubiquitin-protein ligase listerin</fullName>
        <ecNumber evidence="5 16">2.3.2.27</ecNumber>
    </recommendedName>
    <alternativeName>
        <fullName evidence="16">RING-type E3 ubiquitin transferase listerin</fullName>
    </alternativeName>
</protein>
<dbReference type="OrthoDB" id="6108at2759"/>
<evidence type="ECO:0000256" key="9">
    <source>
        <dbReference type="ARBA" id="ARBA00022723"/>
    </source>
</evidence>
<dbReference type="SUPFAM" id="SSF57850">
    <property type="entry name" value="RING/U-box"/>
    <property type="match status" value="1"/>
</dbReference>
<evidence type="ECO:0000256" key="1">
    <source>
        <dbReference type="ARBA" id="ARBA00000900"/>
    </source>
</evidence>
<dbReference type="GO" id="GO:0043023">
    <property type="term" value="F:ribosomal large subunit binding"/>
    <property type="evidence" value="ECO:0007669"/>
    <property type="project" value="TreeGrafter"/>
</dbReference>
<dbReference type="FunFam" id="3.30.40.10:FF:000038">
    <property type="entry name" value="E3 ubiquitin-protein ligase listerin"/>
    <property type="match status" value="1"/>
</dbReference>
<gene>
    <name evidence="19" type="ORF">SAPIO_CDS8429</name>
</gene>
<keyword evidence="11 15" id="KW-0863">Zinc-finger</keyword>
<feature type="compositionally biased region" description="Polar residues" evidence="17">
    <location>
        <begin position="1"/>
        <end position="11"/>
    </location>
</feature>
<evidence type="ECO:0000313" key="20">
    <source>
        <dbReference type="Proteomes" id="UP000028545"/>
    </source>
</evidence>
<dbReference type="PROSITE" id="PS50089">
    <property type="entry name" value="ZF_RING_2"/>
    <property type="match status" value="1"/>
</dbReference>
<dbReference type="GO" id="GO:0061630">
    <property type="term" value="F:ubiquitin protein ligase activity"/>
    <property type="evidence" value="ECO:0007669"/>
    <property type="project" value="UniProtKB-UniRule"/>
</dbReference>
<organism evidence="19 20">
    <name type="scientific">Pseudallescheria apiosperma</name>
    <name type="common">Scedosporium apiospermum</name>
    <dbReference type="NCBI Taxonomy" id="563466"/>
    <lineage>
        <taxon>Eukaryota</taxon>
        <taxon>Fungi</taxon>
        <taxon>Dikarya</taxon>
        <taxon>Ascomycota</taxon>
        <taxon>Pezizomycotina</taxon>
        <taxon>Sordariomycetes</taxon>
        <taxon>Hypocreomycetidae</taxon>
        <taxon>Microascales</taxon>
        <taxon>Microascaceae</taxon>
        <taxon>Scedosporium</taxon>
    </lineage>
</organism>
<sequence>MSRQSSRSGRQTPVGGFGSKSRAGRGFGGFGLSSSASSDLSYLAEPPDLSAISDPQVVVSCKNLLKKDSITKARALEELLVYAKAHPFEQDGGPEEPVLEAWVKIYPATSIDNSRRVRELAHSLQYEFMKAARKRMERHVPKVVGPWLAGLYDRDRIVARVANDGLSSFLNSPEKTTLFWKKCQSQILQFATGAIRETKDTLSDERSTTPEDAESKYFRVLGAALSLVLALLQKLSGEDMSRAQESYDEFLNEDIVWKCINVGDSSVRKSACQLLEISLDKRKTVLEEKMSRLKKALISEGLKANHTGSAAQFVKALSAFTSVFPGVWQSSPGDKKTPVSRLNHFLEKGSQGSDAAMFWDSLQALLKSLPKEELPLDVTTALAKSMRTGISNREEPRANALIAWRSYLQVTRSFMTLLPSGSDQVSFAGEALFPLVEHYLHPTGASSWSIVGPSAPTIVEACYAITTESAPEAVVSAANERWTQLAKDFCTRIANSLPEVSREFQKSQEAIAEEGNRWFSLIGQIQKTKSASATGVSGTALDSPASEIISCCIDVLSRRNLKPFGAAKAIRRMGESTMYLGFNESITTALYDFLLQAGREQMDLVLKSHSRLDLIGCLQLYAGKPTLQQKYEVLWKTWASQLLQECTSPDVPHTLAALLSNTQASSLAQGNDAIQKYIVDNTLESLSTGTERWDLLESALTAGALTLASIKALASGILKHLQADNRSVMRALSGLTILSKKGASLLSQDEDLYLSLVTQLLSLAEAGDQNVSSKARELHQLLDLHADGKKPTTSIVRTNLDIASPQSLEIDTVIQLAVQEALDNIKTLPELLPDTWIWRNDLTGLISTGVNPALSITSILGGAQFLVKASSPGEIRPPGRDRNGYSAPARMGLYLLGLIENGVDIKTLPSKILMDIILLLLVTAELGSEQLTMMEDGRLFEAMSPAVQLTADELSSSCHKWLNGLISQSTGWKEMEKEGDPGHLVFNILQALLNRSKDTTPLAFYCAKAASEIIQALTEEHGPPDNFDKFLSSLYPTKEAPSAIFPVTALLRGVGQSLASPESLNTICNRLVSDAAGAKPVSEKALATLVLLTCCLGFYEEGEVPVQMNRLVFAVRNVTGWFEAEGPVDPFFAAESCRLLARLLPEIASVYGSHWENTLQYCAKIWEAAGEYPLDISMSAIHASLKLYSILESLPEPNDDLEDSLKDLAEVKAKSLIDLLKLPRERNSQPLSIIDSLLCRQVAKIPLRFLKDLSELYGLLASDSRDIQTAAFTLMHRALPALQEQLSVDVLLDKESAHLPDEMMSLLLEPPTLEKYPDDVLVQFPLAVRTYLLTWHLIFDSYSTASLGVRNDYTEDLKSGNYISPLLDFIFDVLGHSIAHPINLDKEGFTTEHIRVYDIKVADAEPDERDMHWLLIHIYYLCLKYTPELFKTWFINCRSKQTRIAVEGWMTKYFSPLIISDALDDVARWAEAQEAGGDDEKELLVKVSRTAREVTAGYEVDEMLASITIKVPPNYPIEGITVLGTSRVVVNERKWQSWVRTTQGVITFSNGSIIDGLMTFRRNIVGALKGQTECAICYAIMSSDKKMPDKRCQTCKNLFHRTCLYKWFQTSSQNTCPLCRNPIDYLGSDTRSRRMH</sequence>
<comment type="similarity">
    <text evidence="4 16">Belongs to the LTN1 family.</text>
</comment>
<dbReference type="InterPro" id="IPR054476">
    <property type="entry name" value="Ltn1_N"/>
</dbReference>
<reference evidence="19 20" key="1">
    <citation type="journal article" date="2014" name="Genome Announc.">
        <title>Draft genome sequence of the pathogenic fungus Scedosporium apiospermum.</title>
        <authorList>
            <person name="Vandeputte P."/>
            <person name="Ghamrawi S."/>
            <person name="Rechenmann M."/>
            <person name="Iltis A."/>
            <person name="Giraud S."/>
            <person name="Fleury M."/>
            <person name="Thornton C."/>
            <person name="Delhaes L."/>
            <person name="Meyer W."/>
            <person name="Papon N."/>
            <person name="Bouchara J.P."/>
        </authorList>
    </citation>
    <scope>NUCLEOTIDE SEQUENCE [LARGE SCALE GENOMIC DNA]</scope>
    <source>
        <strain evidence="19 20">IHEM 14462</strain>
    </source>
</reference>
<dbReference type="PANTHER" id="PTHR12389:SF0">
    <property type="entry name" value="E3 UBIQUITIN-PROTEIN LIGASE LISTERIN"/>
    <property type="match status" value="1"/>
</dbReference>
<keyword evidence="8 16" id="KW-0808">Transferase</keyword>
<comment type="caution">
    <text evidence="19">The sequence shown here is derived from an EMBL/GenBank/DDBJ whole genome shotgun (WGS) entry which is preliminary data.</text>
</comment>
<dbReference type="GO" id="GO:0008270">
    <property type="term" value="F:zinc ion binding"/>
    <property type="evidence" value="ECO:0007669"/>
    <property type="project" value="UniProtKB-KW"/>
</dbReference>
<dbReference type="InterPro" id="IPR039804">
    <property type="entry name" value="RING-CH-C4HC3_LTN1"/>
</dbReference>
<dbReference type="InterPro" id="IPR011016">
    <property type="entry name" value="Znf_RING-CH"/>
</dbReference>
<comment type="subunit">
    <text evidence="16">Component of the ribosome quality control complex (RQC).</text>
</comment>
<evidence type="ECO:0000256" key="5">
    <source>
        <dbReference type="ARBA" id="ARBA00012483"/>
    </source>
</evidence>
<name>A0A084FZL3_PSEDA</name>
<dbReference type="SMART" id="SM01197">
    <property type="entry name" value="FANCL_C"/>
    <property type="match status" value="1"/>
</dbReference>
<evidence type="ECO:0000256" key="14">
    <source>
        <dbReference type="ARBA" id="ARBA00055150"/>
    </source>
</evidence>
<dbReference type="HOGENOM" id="CLU_000471_0_0_1"/>
<comment type="catalytic activity">
    <reaction evidence="1 16">
        <text>S-ubiquitinyl-[E2 ubiquitin-conjugating enzyme]-L-cysteine + [acceptor protein]-L-lysine = [E2 ubiquitin-conjugating enzyme]-L-cysteine + N(6)-ubiquitinyl-[acceptor protein]-L-lysine.</text>
        <dbReference type="EC" id="2.3.2.27"/>
    </reaction>
</comment>
<dbReference type="SMART" id="SM00744">
    <property type="entry name" value="RINGv"/>
    <property type="match status" value="1"/>
</dbReference>
<evidence type="ECO:0000256" key="10">
    <source>
        <dbReference type="ARBA" id="ARBA00022737"/>
    </source>
</evidence>